<dbReference type="CDD" id="cd04301">
    <property type="entry name" value="NAT_SF"/>
    <property type="match status" value="1"/>
</dbReference>
<dbReference type="InterPro" id="IPR000182">
    <property type="entry name" value="GNAT_dom"/>
</dbReference>
<dbReference type="EMBL" id="JAUSTU010000008">
    <property type="protein sequence ID" value="MDQ0155801.1"/>
    <property type="molecule type" value="Genomic_DNA"/>
</dbReference>
<keyword evidence="5" id="KW-1185">Reference proteome</keyword>
<evidence type="ECO:0000313" key="5">
    <source>
        <dbReference type="Proteomes" id="UP001231362"/>
    </source>
</evidence>
<keyword evidence="2 4" id="KW-0012">Acyltransferase</keyword>
<evidence type="ECO:0000313" key="4">
    <source>
        <dbReference type="EMBL" id="MDQ0155801.1"/>
    </source>
</evidence>
<reference evidence="4 5" key="1">
    <citation type="submission" date="2023-07" db="EMBL/GenBank/DDBJ databases">
        <title>Genomic Encyclopedia of Type Strains, Phase IV (KMG-IV): sequencing the most valuable type-strain genomes for metagenomic binning, comparative biology and taxonomic classification.</title>
        <authorList>
            <person name="Goeker M."/>
        </authorList>
    </citation>
    <scope>NUCLEOTIDE SEQUENCE [LARGE SCALE GENOMIC DNA]</scope>
    <source>
        <strain evidence="4 5">DSM 23948</strain>
    </source>
</reference>
<dbReference type="InterPro" id="IPR016181">
    <property type="entry name" value="Acyl_CoA_acyltransferase"/>
</dbReference>
<dbReference type="Pfam" id="PF13420">
    <property type="entry name" value="Acetyltransf_4"/>
    <property type="match status" value="1"/>
</dbReference>
<sequence length="170" mass="19510">MIREATPEDLEEILNIYNDAIINTTAVYSYKPQTLEDRQAWFEQKKDEGYPILVFERDNKVAGFATFGPFRAWPAYKYSIEHSVYVNKEYRKKGIGTALIKELISIATEKEYKTFIAGIDAANDKSIALHKSLGFVHSGTIKKAGYKFNRWLDLAFFQLELDGPNNPTEE</sequence>
<name>A0ABT9V4D1_9BACL</name>
<dbReference type="PANTHER" id="PTHR43072">
    <property type="entry name" value="N-ACETYLTRANSFERASE"/>
    <property type="match status" value="1"/>
</dbReference>
<protein>
    <submittedName>
        <fullName evidence="4">Phosphinothricin acetyltransferase</fullName>
        <ecNumber evidence="4">2.3.1.183</ecNumber>
    </submittedName>
</protein>
<keyword evidence="1 4" id="KW-0808">Transferase</keyword>
<comment type="caution">
    <text evidence="4">The sequence shown here is derived from an EMBL/GenBank/DDBJ whole genome shotgun (WGS) entry which is preliminary data.</text>
</comment>
<dbReference type="PROSITE" id="PS51186">
    <property type="entry name" value="GNAT"/>
    <property type="match status" value="1"/>
</dbReference>
<dbReference type="RefSeq" id="WP_307150326.1">
    <property type="nucleotide sequence ID" value="NZ_JAUSTU010000008.1"/>
</dbReference>
<evidence type="ECO:0000256" key="2">
    <source>
        <dbReference type="ARBA" id="ARBA00023315"/>
    </source>
</evidence>
<evidence type="ECO:0000259" key="3">
    <source>
        <dbReference type="PROSITE" id="PS51186"/>
    </source>
</evidence>
<accession>A0ABT9V4D1</accession>
<dbReference type="GO" id="GO:0102971">
    <property type="term" value="F:phosphinothricin N-acetyltransferase activity"/>
    <property type="evidence" value="ECO:0007669"/>
    <property type="project" value="UniProtKB-EC"/>
</dbReference>
<gene>
    <name evidence="4" type="ORF">J2S07_002106</name>
</gene>
<feature type="domain" description="N-acetyltransferase" evidence="3">
    <location>
        <begin position="1"/>
        <end position="153"/>
    </location>
</feature>
<evidence type="ECO:0000256" key="1">
    <source>
        <dbReference type="ARBA" id="ARBA00022679"/>
    </source>
</evidence>
<dbReference type="Proteomes" id="UP001231362">
    <property type="component" value="Unassembled WGS sequence"/>
</dbReference>
<proteinExistence type="predicted"/>
<organism evidence="4 5">
    <name type="scientific">Anoxybacillus andreesenii</name>
    <dbReference type="NCBI Taxonomy" id="1325932"/>
    <lineage>
        <taxon>Bacteria</taxon>
        <taxon>Bacillati</taxon>
        <taxon>Bacillota</taxon>
        <taxon>Bacilli</taxon>
        <taxon>Bacillales</taxon>
        <taxon>Anoxybacillaceae</taxon>
        <taxon>Anoxybacillus</taxon>
    </lineage>
</organism>
<dbReference type="EC" id="2.3.1.183" evidence="4"/>
<dbReference type="SUPFAM" id="SSF55729">
    <property type="entry name" value="Acyl-CoA N-acyltransferases (Nat)"/>
    <property type="match status" value="1"/>
</dbReference>
<dbReference type="PANTHER" id="PTHR43072:SF23">
    <property type="entry name" value="UPF0039 PROTEIN C11D3.02C"/>
    <property type="match status" value="1"/>
</dbReference>
<dbReference type="Gene3D" id="3.40.630.30">
    <property type="match status" value="1"/>
</dbReference>